<gene>
    <name evidence="4" type="primary">LOC101853812</name>
</gene>
<dbReference type="Pfam" id="PF15038">
    <property type="entry name" value="Jiraiya"/>
    <property type="match status" value="1"/>
</dbReference>
<keyword evidence="2" id="KW-0812">Transmembrane</keyword>
<feature type="region of interest" description="Disordered" evidence="1">
    <location>
        <begin position="128"/>
        <end position="159"/>
    </location>
</feature>
<dbReference type="Proteomes" id="UP000694888">
    <property type="component" value="Unplaced"/>
</dbReference>
<feature type="transmembrane region" description="Helical" evidence="2">
    <location>
        <begin position="100"/>
        <end position="119"/>
    </location>
</feature>
<protein>
    <submittedName>
        <fullName evidence="4">Uncharacterized protein LOC101853812</fullName>
    </submittedName>
</protein>
<name>A0ABM0K1Q8_APLCA</name>
<keyword evidence="2" id="KW-0472">Membrane</keyword>
<dbReference type="RefSeq" id="XP_005106692.2">
    <property type="nucleotide sequence ID" value="XM_005106635.3"/>
</dbReference>
<dbReference type="PANTHER" id="PTHR39947">
    <property type="entry name" value="IP19862P"/>
    <property type="match status" value="1"/>
</dbReference>
<dbReference type="InterPro" id="IPR029201">
    <property type="entry name" value="Jiraiya"/>
</dbReference>
<keyword evidence="2" id="KW-1133">Transmembrane helix</keyword>
<organism evidence="3 4">
    <name type="scientific">Aplysia californica</name>
    <name type="common">California sea hare</name>
    <dbReference type="NCBI Taxonomy" id="6500"/>
    <lineage>
        <taxon>Eukaryota</taxon>
        <taxon>Metazoa</taxon>
        <taxon>Spiralia</taxon>
        <taxon>Lophotrochozoa</taxon>
        <taxon>Mollusca</taxon>
        <taxon>Gastropoda</taxon>
        <taxon>Heterobranchia</taxon>
        <taxon>Euthyneura</taxon>
        <taxon>Tectipleura</taxon>
        <taxon>Aplysiida</taxon>
        <taxon>Aplysioidea</taxon>
        <taxon>Aplysiidae</taxon>
        <taxon>Aplysia</taxon>
    </lineage>
</organism>
<sequence length="230" mass="24872">MMLDLGRSTDSCRTDSRDLLEVVLEKKEDEPARAVEVTGPRLTSLLARNNLDLSRSVKVPPPSAPSFCRRSPNLSRLSLASDPPDSDLLKAPSLDTFTHSLTLISLSSLLLAGLAFYVMNTFINMQEPPPSTESVGCRRSSSDFGSKEASTKVSEAATTSNSSSEVVGNDSLLKAGFALSSMVLSSCLCCLMVCTMQCYFTAKILKTSEGEERAHKYLRECSSSRILALT</sequence>
<keyword evidence="3" id="KW-1185">Reference proteome</keyword>
<evidence type="ECO:0000313" key="3">
    <source>
        <dbReference type="Proteomes" id="UP000694888"/>
    </source>
</evidence>
<feature type="non-terminal residue" evidence="4">
    <location>
        <position position="230"/>
    </location>
</feature>
<reference evidence="4" key="1">
    <citation type="submission" date="2025-08" db="UniProtKB">
        <authorList>
            <consortium name="RefSeq"/>
        </authorList>
    </citation>
    <scope>IDENTIFICATION</scope>
</reference>
<accession>A0ABM0K1Q8</accession>
<dbReference type="PANTHER" id="PTHR39947:SF1">
    <property type="entry name" value="IP19862P"/>
    <property type="match status" value="1"/>
</dbReference>
<proteinExistence type="predicted"/>
<evidence type="ECO:0000256" key="2">
    <source>
        <dbReference type="SAM" id="Phobius"/>
    </source>
</evidence>
<evidence type="ECO:0000313" key="4">
    <source>
        <dbReference type="RefSeq" id="XP_005106692.2"/>
    </source>
</evidence>
<dbReference type="GeneID" id="101853812"/>
<evidence type="ECO:0000256" key="1">
    <source>
        <dbReference type="SAM" id="MobiDB-lite"/>
    </source>
</evidence>